<feature type="transmembrane region" description="Helical" evidence="7">
    <location>
        <begin position="12"/>
        <end position="36"/>
    </location>
</feature>
<dbReference type="GO" id="GO:0055085">
    <property type="term" value="P:transmembrane transport"/>
    <property type="evidence" value="ECO:0007669"/>
    <property type="project" value="InterPro"/>
</dbReference>
<dbReference type="InterPro" id="IPR000515">
    <property type="entry name" value="MetI-like"/>
</dbReference>
<dbReference type="RefSeq" id="WP_068536254.1">
    <property type="nucleotide sequence ID" value="NZ_LVJH01000048.1"/>
</dbReference>
<evidence type="ECO:0000256" key="5">
    <source>
        <dbReference type="ARBA" id="ARBA00022989"/>
    </source>
</evidence>
<dbReference type="InterPro" id="IPR035906">
    <property type="entry name" value="MetI-like_sf"/>
</dbReference>
<dbReference type="SUPFAM" id="SSF161098">
    <property type="entry name" value="MetI-like"/>
    <property type="match status" value="1"/>
</dbReference>
<dbReference type="Pfam" id="PF00528">
    <property type="entry name" value="BPD_transp_1"/>
    <property type="match status" value="1"/>
</dbReference>
<evidence type="ECO:0000256" key="2">
    <source>
        <dbReference type="ARBA" id="ARBA00022448"/>
    </source>
</evidence>
<evidence type="ECO:0000256" key="4">
    <source>
        <dbReference type="ARBA" id="ARBA00022692"/>
    </source>
</evidence>
<dbReference type="PROSITE" id="PS50928">
    <property type="entry name" value="ABC_TM1"/>
    <property type="match status" value="1"/>
</dbReference>
<protein>
    <submittedName>
        <fullName evidence="9">ABC transporter permease</fullName>
    </submittedName>
</protein>
<keyword evidence="5 7" id="KW-1133">Transmembrane helix</keyword>
<organism evidence="9 10">
    <name type="scientific">Paenibacillus glacialis</name>
    <dbReference type="NCBI Taxonomy" id="494026"/>
    <lineage>
        <taxon>Bacteria</taxon>
        <taxon>Bacillati</taxon>
        <taxon>Bacillota</taxon>
        <taxon>Bacilli</taxon>
        <taxon>Bacillales</taxon>
        <taxon>Paenibacillaceae</taxon>
        <taxon>Paenibacillus</taxon>
    </lineage>
</organism>
<dbReference type="OrthoDB" id="9786413at2"/>
<feature type="transmembrane region" description="Helical" evidence="7">
    <location>
        <begin position="187"/>
        <end position="208"/>
    </location>
</feature>
<keyword evidence="3" id="KW-1003">Cell membrane</keyword>
<feature type="transmembrane region" description="Helical" evidence="7">
    <location>
        <begin position="255"/>
        <end position="272"/>
    </location>
</feature>
<feature type="domain" description="ABC transmembrane type-1" evidence="8">
    <location>
        <begin position="66"/>
        <end position="269"/>
    </location>
</feature>
<feature type="transmembrane region" description="Helical" evidence="7">
    <location>
        <begin position="103"/>
        <end position="123"/>
    </location>
</feature>
<gene>
    <name evidence="9" type="ORF">PGLA_20065</name>
</gene>
<keyword evidence="4 7" id="KW-0812">Transmembrane</keyword>
<comment type="caution">
    <text evidence="9">The sequence shown here is derived from an EMBL/GenBank/DDBJ whole genome shotgun (WGS) entry which is preliminary data.</text>
</comment>
<name>A0A162M4T0_9BACL</name>
<keyword evidence="10" id="KW-1185">Reference proteome</keyword>
<comment type="subcellular location">
    <subcellularLocation>
        <location evidence="1 7">Cell membrane</location>
        <topology evidence="1 7">Multi-pass membrane protein</topology>
    </subcellularLocation>
</comment>
<dbReference type="Proteomes" id="UP000076967">
    <property type="component" value="Unassembled WGS sequence"/>
</dbReference>
<dbReference type="AlphaFoldDB" id="A0A162M4T0"/>
<sequence length="280" mass="31545">MEKSIKKYFALFALPTLIAFSVAFLIPFILGIILSFTEFTTVTDAKWVGLSNYIKAFSNQEFINALWFTVKFTVLSVITINVFAFLLATLLTRGKKGTNIFRTIFFMPNLIGGIVLGYIWQLILNGVLYYFDVTLTFDAKYGFWGLIILMNWQLIGYMMIVYIAGIQNIPKDIIEAAKIDGAPRFQILRNVTIPLVMPAITICLFLTLSNSFKLFDQNLALTAGAPSKQTTMLALDIYNSFYSKTGWEGVGQAKAVVFFILVALIALVQLVITRRKEIEN</sequence>
<dbReference type="EMBL" id="LVJH01000048">
    <property type="protein sequence ID" value="OAB38393.1"/>
    <property type="molecule type" value="Genomic_DNA"/>
</dbReference>
<keyword evidence="2 7" id="KW-0813">Transport</keyword>
<evidence type="ECO:0000313" key="9">
    <source>
        <dbReference type="EMBL" id="OAB38393.1"/>
    </source>
</evidence>
<dbReference type="GO" id="GO:0005886">
    <property type="term" value="C:plasma membrane"/>
    <property type="evidence" value="ECO:0007669"/>
    <property type="project" value="UniProtKB-SubCell"/>
</dbReference>
<keyword evidence="6 7" id="KW-0472">Membrane</keyword>
<reference evidence="9 10" key="1">
    <citation type="submission" date="2016-03" db="EMBL/GenBank/DDBJ databases">
        <title>Draft genome sequence of Paenibacillus glacialis DSM 22343.</title>
        <authorList>
            <person name="Shin S.-K."/>
            <person name="Yi H."/>
        </authorList>
    </citation>
    <scope>NUCLEOTIDE SEQUENCE [LARGE SCALE GENOMIC DNA]</scope>
    <source>
        <strain evidence="9 10">DSM 22343</strain>
    </source>
</reference>
<accession>A0A162M4T0</accession>
<evidence type="ECO:0000256" key="6">
    <source>
        <dbReference type="ARBA" id="ARBA00023136"/>
    </source>
</evidence>
<dbReference type="STRING" id="494026.PGLA_20065"/>
<evidence type="ECO:0000256" key="1">
    <source>
        <dbReference type="ARBA" id="ARBA00004651"/>
    </source>
</evidence>
<evidence type="ECO:0000256" key="7">
    <source>
        <dbReference type="RuleBase" id="RU363032"/>
    </source>
</evidence>
<evidence type="ECO:0000259" key="8">
    <source>
        <dbReference type="PROSITE" id="PS50928"/>
    </source>
</evidence>
<evidence type="ECO:0000313" key="10">
    <source>
        <dbReference type="Proteomes" id="UP000076967"/>
    </source>
</evidence>
<feature type="transmembrane region" description="Helical" evidence="7">
    <location>
        <begin position="143"/>
        <end position="166"/>
    </location>
</feature>
<dbReference type="PANTHER" id="PTHR30193">
    <property type="entry name" value="ABC TRANSPORTER PERMEASE PROTEIN"/>
    <property type="match status" value="1"/>
</dbReference>
<dbReference type="PANTHER" id="PTHR30193:SF37">
    <property type="entry name" value="INNER MEMBRANE ABC TRANSPORTER PERMEASE PROTEIN YCJO"/>
    <property type="match status" value="1"/>
</dbReference>
<comment type="similarity">
    <text evidence="7">Belongs to the binding-protein-dependent transport system permease family.</text>
</comment>
<evidence type="ECO:0000256" key="3">
    <source>
        <dbReference type="ARBA" id="ARBA00022475"/>
    </source>
</evidence>
<dbReference type="Gene3D" id="1.10.3720.10">
    <property type="entry name" value="MetI-like"/>
    <property type="match status" value="1"/>
</dbReference>
<proteinExistence type="inferred from homology"/>
<dbReference type="CDD" id="cd06261">
    <property type="entry name" value="TM_PBP2"/>
    <property type="match status" value="1"/>
</dbReference>
<dbReference type="InterPro" id="IPR051393">
    <property type="entry name" value="ABC_transporter_permease"/>
</dbReference>
<feature type="transmembrane region" description="Helical" evidence="7">
    <location>
        <begin position="65"/>
        <end position="91"/>
    </location>
</feature>